<proteinExistence type="predicted"/>
<protein>
    <submittedName>
        <fullName evidence="1">Neck protein</fullName>
    </submittedName>
</protein>
<dbReference type="InterPro" id="IPR021674">
    <property type="entry name" value="Phage_T4_Gp14_neck-protein"/>
</dbReference>
<dbReference type="Pfam" id="PF11649">
    <property type="entry name" value="T4_neck-protein"/>
    <property type="match status" value="1"/>
</dbReference>
<sequence>MATNFYFNNFSASNEQGLFEDLIIESIKIYGEDMYYLPRTLTNYDKLFGTDDQSQYNRAILVELYIKSVDGFTGDGSFMSKFGLQIRDQVVFSIAQRTFNQEVAIQTDQVRPNEGDLIYFPLNRKCFQIRYVNKQEMFYQFGALQTWELTCELFEYSNEQFNTGIAEIDIIQQKFSTNVLDYSLIDEQGDFLTDEDGSYLINETYDIETINPAEDNDAIQSGTDNFPLGSDDFIDFSETDPFSEGNI</sequence>
<reference evidence="1" key="1">
    <citation type="submission" date="2020-04" db="EMBL/GenBank/DDBJ databases">
        <authorList>
            <person name="Chiriac C."/>
            <person name="Salcher M."/>
            <person name="Ghai R."/>
            <person name="Kavagutti S V."/>
        </authorList>
    </citation>
    <scope>NUCLEOTIDE SEQUENCE</scope>
</reference>
<evidence type="ECO:0000313" key="1">
    <source>
        <dbReference type="EMBL" id="CAB4140696.1"/>
    </source>
</evidence>
<name>A0A6J5M6B6_9CAUD</name>
<dbReference type="EMBL" id="LR796380">
    <property type="protein sequence ID" value="CAB4140696.1"/>
    <property type="molecule type" value="Genomic_DNA"/>
</dbReference>
<gene>
    <name evidence="1" type="ORF">UFOVP395_54</name>
</gene>
<accession>A0A6J5M6B6</accession>
<organism evidence="1">
    <name type="scientific">uncultured Caudovirales phage</name>
    <dbReference type="NCBI Taxonomy" id="2100421"/>
    <lineage>
        <taxon>Viruses</taxon>
        <taxon>Duplodnaviria</taxon>
        <taxon>Heunggongvirae</taxon>
        <taxon>Uroviricota</taxon>
        <taxon>Caudoviricetes</taxon>
        <taxon>Peduoviridae</taxon>
        <taxon>Maltschvirus</taxon>
        <taxon>Maltschvirus maltsch</taxon>
    </lineage>
</organism>